<proteinExistence type="predicted"/>
<dbReference type="Gene3D" id="1.10.287.130">
    <property type="match status" value="1"/>
</dbReference>
<dbReference type="GO" id="GO:0009927">
    <property type="term" value="F:histidine phosphotransfer kinase activity"/>
    <property type="evidence" value="ECO:0007669"/>
    <property type="project" value="TreeGrafter"/>
</dbReference>
<dbReference type="PROSITE" id="PS50109">
    <property type="entry name" value="HIS_KIN"/>
    <property type="match status" value="1"/>
</dbReference>
<comment type="catalytic activity">
    <reaction evidence="1">
        <text>ATP + protein L-histidine = ADP + protein N-phospho-L-histidine.</text>
        <dbReference type="EC" id="2.7.13.3"/>
    </reaction>
</comment>
<dbReference type="Pfam" id="PF00512">
    <property type="entry name" value="HisKA"/>
    <property type="match status" value="1"/>
</dbReference>
<dbReference type="InterPro" id="IPR005467">
    <property type="entry name" value="His_kinase_dom"/>
</dbReference>
<dbReference type="InterPro" id="IPR003661">
    <property type="entry name" value="HisK_dim/P_dom"/>
</dbReference>
<protein>
    <recommendedName>
        <fullName evidence="2">histidine kinase</fullName>
        <ecNumber evidence="2">2.7.13.3</ecNumber>
    </recommendedName>
</protein>
<organism evidence="9 10">
    <name type="scientific">Schleiferia thermophila</name>
    <dbReference type="NCBI Taxonomy" id="884107"/>
    <lineage>
        <taxon>Bacteria</taxon>
        <taxon>Pseudomonadati</taxon>
        <taxon>Bacteroidota</taxon>
        <taxon>Flavobacteriia</taxon>
        <taxon>Flavobacteriales</taxon>
        <taxon>Schleiferiaceae</taxon>
        <taxon>Schleiferia</taxon>
    </lineage>
</organism>
<evidence type="ECO:0000313" key="9">
    <source>
        <dbReference type="EMBL" id="RCX03247.1"/>
    </source>
</evidence>
<comment type="caution">
    <text evidence="9">The sequence shown here is derived from an EMBL/GenBank/DDBJ whole genome shotgun (WGS) entry which is preliminary data.</text>
</comment>
<dbReference type="FunFam" id="3.30.565.10:FF:000006">
    <property type="entry name" value="Sensor histidine kinase WalK"/>
    <property type="match status" value="1"/>
</dbReference>
<dbReference type="Gene3D" id="3.40.50.2300">
    <property type="match status" value="1"/>
</dbReference>
<dbReference type="SMART" id="SM00388">
    <property type="entry name" value="HisKA"/>
    <property type="match status" value="1"/>
</dbReference>
<accession>A0A369A5A3</accession>
<dbReference type="SMART" id="SM00448">
    <property type="entry name" value="REC"/>
    <property type="match status" value="1"/>
</dbReference>
<dbReference type="InterPro" id="IPR003594">
    <property type="entry name" value="HATPase_dom"/>
</dbReference>
<dbReference type="AlphaFoldDB" id="A0A369A5A3"/>
<gene>
    <name evidence="9" type="ORF">DES35_103129</name>
</gene>
<dbReference type="CDD" id="cd00082">
    <property type="entry name" value="HisKA"/>
    <property type="match status" value="1"/>
</dbReference>
<dbReference type="SUPFAM" id="SSF55874">
    <property type="entry name" value="ATPase domain of HSP90 chaperone/DNA topoisomerase II/histidine kinase"/>
    <property type="match status" value="1"/>
</dbReference>
<dbReference type="EC" id="2.7.13.3" evidence="2"/>
<evidence type="ECO:0000256" key="1">
    <source>
        <dbReference type="ARBA" id="ARBA00000085"/>
    </source>
</evidence>
<dbReference type="InterPro" id="IPR036890">
    <property type="entry name" value="HATPase_C_sf"/>
</dbReference>
<evidence type="ECO:0000313" key="10">
    <source>
        <dbReference type="Proteomes" id="UP000253517"/>
    </source>
</evidence>
<dbReference type="CDD" id="cd17546">
    <property type="entry name" value="REC_hyHK_CKI1_RcsC-like"/>
    <property type="match status" value="1"/>
</dbReference>
<keyword evidence="10" id="KW-1185">Reference proteome</keyword>
<keyword evidence="3 6" id="KW-0597">Phosphoprotein</keyword>
<feature type="domain" description="Response regulatory" evidence="8">
    <location>
        <begin position="356"/>
        <end position="472"/>
    </location>
</feature>
<dbReference type="Pfam" id="PF00072">
    <property type="entry name" value="Response_reg"/>
    <property type="match status" value="1"/>
</dbReference>
<evidence type="ECO:0000256" key="6">
    <source>
        <dbReference type="PROSITE-ProRule" id="PRU00169"/>
    </source>
</evidence>
<evidence type="ECO:0000256" key="5">
    <source>
        <dbReference type="ARBA" id="ARBA00022777"/>
    </source>
</evidence>
<evidence type="ECO:0000256" key="4">
    <source>
        <dbReference type="ARBA" id="ARBA00022679"/>
    </source>
</evidence>
<dbReference type="InterPro" id="IPR011006">
    <property type="entry name" value="CheY-like_superfamily"/>
</dbReference>
<feature type="modified residue" description="4-aspartylphosphate" evidence="6">
    <location>
        <position position="404"/>
    </location>
</feature>
<dbReference type="PROSITE" id="PS50110">
    <property type="entry name" value="RESPONSE_REGULATORY"/>
    <property type="match status" value="1"/>
</dbReference>
<name>A0A369A5A3_9FLAO</name>
<dbReference type="SUPFAM" id="SSF52172">
    <property type="entry name" value="CheY-like"/>
    <property type="match status" value="1"/>
</dbReference>
<dbReference type="SUPFAM" id="SSF47384">
    <property type="entry name" value="Homodimeric domain of signal transducing histidine kinase"/>
    <property type="match status" value="1"/>
</dbReference>
<dbReference type="Gene3D" id="3.30.565.10">
    <property type="entry name" value="Histidine kinase-like ATPase, C-terminal domain"/>
    <property type="match status" value="1"/>
</dbReference>
<dbReference type="PANTHER" id="PTHR43047:SF66">
    <property type="entry name" value="HISKA"/>
    <property type="match status" value="1"/>
</dbReference>
<evidence type="ECO:0000256" key="3">
    <source>
        <dbReference type="ARBA" id="ARBA00022553"/>
    </source>
</evidence>
<keyword evidence="5" id="KW-0418">Kinase</keyword>
<dbReference type="RefSeq" id="WP_114366306.1">
    <property type="nucleotide sequence ID" value="NZ_BHZF01000003.1"/>
</dbReference>
<evidence type="ECO:0000259" key="7">
    <source>
        <dbReference type="PROSITE" id="PS50109"/>
    </source>
</evidence>
<dbReference type="Proteomes" id="UP000253517">
    <property type="component" value="Unassembled WGS sequence"/>
</dbReference>
<evidence type="ECO:0000256" key="2">
    <source>
        <dbReference type="ARBA" id="ARBA00012438"/>
    </source>
</evidence>
<dbReference type="GO" id="GO:0005886">
    <property type="term" value="C:plasma membrane"/>
    <property type="evidence" value="ECO:0007669"/>
    <property type="project" value="TreeGrafter"/>
</dbReference>
<dbReference type="InterPro" id="IPR001789">
    <property type="entry name" value="Sig_transdc_resp-reg_receiver"/>
</dbReference>
<dbReference type="Pfam" id="PF02518">
    <property type="entry name" value="HATPase_c"/>
    <property type="match status" value="1"/>
</dbReference>
<keyword evidence="4" id="KW-0808">Transferase</keyword>
<feature type="domain" description="Histidine kinase" evidence="7">
    <location>
        <begin position="123"/>
        <end position="339"/>
    </location>
</feature>
<dbReference type="InterPro" id="IPR036097">
    <property type="entry name" value="HisK_dim/P_sf"/>
</dbReference>
<reference evidence="9 10" key="1">
    <citation type="submission" date="2018-07" db="EMBL/GenBank/DDBJ databases">
        <title>Genomic Encyclopedia of Type Strains, Phase IV (KMG-IV): sequencing the most valuable type-strain genomes for metagenomic binning, comparative biology and taxonomic classification.</title>
        <authorList>
            <person name="Goeker M."/>
        </authorList>
    </citation>
    <scope>NUCLEOTIDE SEQUENCE [LARGE SCALE GENOMIC DNA]</scope>
    <source>
        <strain evidence="9 10">DSM 21410</strain>
    </source>
</reference>
<dbReference type="EMBL" id="QPJS01000003">
    <property type="protein sequence ID" value="RCX03247.1"/>
    <property type="molecule type" value="Genomic_DNA"/>
</dbReference>
<evidence type="ECO:0000259" key="8">
    <source>
        <dbReference type="PROSITE" id="PS50110"/>
    </source>
</evidence>
<sequence length="474" mass="54132">MIKDHNLLIFRRIIEENAIPLIILRQTEIVYYNAAFDRLMSVLKSTPEAFVKKYITETTDGELCLKYASKEIFFNIYSTTIDQTYQIFQLINNTEAKIHQHNLENTIKSLHEQEKIRNHFLENLSHELRTPLTGIIGFTDLLKYTELSQDAMTYIDGLTQSANRMVQTLNSINEFTMLISDTVTLVNETIDLEKIVKKVCNSFYYQAKAKNLSLKLSSEIIPDIPFVSDGGKIEIILKHLISNAIKFNEKGSINVSYHLTHSECTLKIEDTGIGIPEEKLDEIFEDFKQLSEGYNRHYEGSGLGLGIVRKLVNHLGGQVRVTSIISKGSTFTVTLPNRTLKPEKTIVTPKKSRSNSILYVEDNYLNQKLLQISLGKLYHITLAQNAEDGIAKVKNRDFDLILMDINLGKGMDGIQAMKEIRKLPDKQEIPIIALTAYALADDREKFLNEGFDDYIAKPYTKDEIIHTINKFLLQ</sequence>
<dbReference type="GO" id="GO:0000155">
    <property type="term" value="F:phosphorelay sensor kinase activity"/>
    <property type="evidence" value="ECO:0007669"/>
    <property type="project" value="InterPro"/>
</dbReference>
<dbReference type="InterPro" id="IPR004358">
    <property type="entry name" value="Sig_transdc_His_kin-like_C"/>
</dbReference>
<dbReference type="SMART" id="SM00387">
    <property type="entry name" value="HATPase_c"/>
    <property type="match status" value="1"/>
</dbReference>
<dbReference type="PRINTS" id="PR00344">
    <property type="entry name" value="BCTRLSENSOR"/>
</dbReference>
<dbReference type="PANTHER" id="PTHR43047">
    <property type="entry name" value="TWO-COMPONENT HISTIDINE PROTEIN KINASE"/>
    <property type="match status" value="1"/>
</dbReference>